<dbReference type="AlphaFoldDB" id="A0A437M8K4"/>
<evidence type="ECO:0000313" key="3">
    <source>
        <dbReference type="Proteomes" id="UP000282971"/>
    </source>
</evidence>
<dbReference type="OrthoDB" id="7585155at2"/>
<comment type="caution">
    <text evidence="2">The sequence shown here is derived from an EMBL/GenBank/DDBJ whole genome shotgun (WGS) entry which is preliminary data.</text>
</comment>
<accession>A0A437M8K4</accession>
<dbReference type="RefSeq" id="WP_127743212.1">
    <property type="nucleotide sequence ID" value="NZ_SACN01000001.1"/>
</dbReference>
<dbReference type="EMBL" id="SACN01000001">
    <property type="protein sequence ID" value="RVT94040.1"/>
    <property type="molecule type" value="Genomic_DNA"/>
</dbReference>
<feature type="chain" id="PRO_5019230190" description="TonB family protein" evidence="1">
    <location>
        <begin position="17"/>
        <end position="204"/>
    </location>
</feature>
<organism evidence="2 3">
    <name type="scientific">Sphingomonas crocodyli</name>
    <dbReference type="NCBI Taxonomy" id="1979270"/>
    <lineage>
        <taxon>Bacteria</taxon>
        <taxon>Pseudomonadati</taxon>
        <taxon>Pseudomonadota</taxon>
        <taxon>Alphaproteobacteria</taxon>
        <taxon>Sphingomonadales</taxon>
        <taxon>Sphingomonadaceae</taxon>
        <taxon>Sphingomonas</taxon>
    </lineage>
</organism>
<feature type="signal peptide" evidence="1">
    <location>
        <begin position="1"/>
        <end position="16"/>
    </location>
</feature>
<protein>
    <recommendedName>
        <fullName evidence="4">TonB family protein</fullName>
    </recommendedName>
</protein>
<evidence type="ECO:0000256" key="1">
    <source>
        <dbReference type="SAM" id="SignalP"/>
    </source>
</evidence>
<proteinExistence type="predicted"/>
<name>A0A437M8K4_9SPHN</name>
<evidence type="ECO:0000313" key="2">
    <source>
        <dbReference type="EMBL" id="RVT94040.1"/>
    </source>
</evidence>
<sequence>MAALLPILIAASVVPATPVEPNMWFTSKEHPKTALQVTRRGQLDYAIDVAPDGTAIRCDTPVHEGLDKDVCEIVMKRARFQPAKDDQGNAAFARHDVLVSFLMPGSKGRPDRSKLTIKVDSLPAGVVSPAYAKVAFMVDANGAISHCASTAGERRRFMQTVEALGPAACEALAKDYRPTPARNAAGAPVASVQSLLVKFETKQP</sequence>
<gene>
    <name evidence="2" type="ORF">EOD43_09340</name>
</gene>
<reference evidence="2 3" key="1">
    <citation type="submission" date="2019-01" db="EMBL/GenBank/DDBJ databases">
        <authorList>
            <person name="Chen W.-M."/>
        </authorList>
    </citation>
    <scope>NUCLEOTIDE SEQUENCE [LARGE SCALE GENOMIC DNA]</scope>
    <source>
        <strain evidence="2 3">CCP-7</strain>
    </source>
</reference>
<keyword evidence="1" id="KW-0732">Signal</keyword>
<keyword evidence="3" id="KW-1185">Reference proteome</keyword>
<dbReference type="Proteomes" id="UP000282971">
    <property type="component" value="Unassembled WGS sequence"/>
</dbReference>
<evidence type="ECO:0008006" key="4">
    <source>
        <dbReference type="Google" id="ProtNLM"/>
    </source>
</evidence>